<proteinExistence type="predicted"/>
<dbReference type="Proteomes" id="UP000501747">
    <property type="component" value="Chromosome"/>
</dbReference>
<reference evidence="1 2" key="1">
    <citation type="submission" date="2020-03" db="EMBL/GenBank/DDBJ databases">
        <title>Vagococcus sp. nov., isolated from beetles.</title>
        <authorList>
            <person name="Hyun D.-W."/>
            <person name="Bae J.-W."/>
        </authorList>
    </citation>
    <scope>NUCLEOTIDE SEQUENCE [LARGE SCALE GENOMIC DNA]</scope>
    <source>
        <strain evidence="1 2">HDW17B</strain>
    </source>
</reference>
<evidence type="ECO:0000313" key="1">
    <source>
        <dbReference type="EMBL" id="QIL47486.1"/>
    </source>
</evidence>
<dbReference type="AlphaFoldDB" id="A0A6G8AR63"/>
<organism evidence="1 2">
    <name type="scientific">Vagococcus hydrophili</name>
    <dbReference type="NCBI Taxonomy" id="2714947"/>
    <lineage>
        <taxon>Bacteria</taxon>
        <taxon>Bacillati</taxon>
        <taxon>Bacillota</taxon>
        <taxon>Bacilli</taxon>
        <taxon>Lactobacillales</taxon>
        <taxon>Enterococcaceae</taxon>
        <taxon>Vagococcus</taxon>
    </lineage>
</organism>
<evidence type="ECO:0000313" key="2">
    <source>
        <dbReference type="Proteomes" id="UP000501747"/>
    </source>
</evidence>
<dbReference type="KEGG" id="vhy:G7082_02515"/>
<keyword evidence="2" id="KW-1185">Reference proteome</keyword>
<dbReference type="RefSeq" id="WP_166033605.1">
    <property type="nucleotide sequence ID" value="NZ_CP049887.1"/>
</dbReference>
<dbReference type="EMBL" id="CP049887">
    <property type="protein sequence ID" value="QIL47486.1"/>
    <property type="molecule type" value="Genomic_DNA"/>
</dbReference>
<gene>
    <name evidence="1" type="ORF">G7082_02515</name>
</gene>
<sequence>MKTFRKKGKGISKKIVRISVVILALISLACPIVIRAVNYNPMKYTHDKKQKTKDLAEDDPVGKVMNDVKDKEKKAFEDNYKAQKTKEYEEEYQAYLSHVPFGDFIELKVKNDSKISVSLQSAKALSEDDERVVATKKEISDVSQLVEVSYIVYVAEGEFTYNASIFKFLDVNEDQGAVIMDYSDQGTTLKKGQDKLSTVLVAFKGNGDKLSAQIGNAVFKGTI</sequence>
<dbReference type="PROSITE" id="PS51257">
    <property type="entry name" value="PROKAR_LIPOPROTEIN"/>
    <property type="match status" value="1"/>
</dbReference>
<accession>A0A6G8AR63</accession>
<protein>
    <submittedName>
        <fullName evidence="1">Uncharacterized protein</fullName>
    </submittedName>
</protein>
<name>A0A6G8AR63_9ENTE</name>